<sequence>MSVRCHGEGGIWHVSTVPCRKEDEEDEVGARAPAGPPSGPRPPLMGGPGWSDARGGAGGVDETAMQTGRFRMMSITACLWAQGHWVFGMVRPMAAAPSQRSTSRLPRPGTPWASSVKSV</sequence>
<proteinExistence type="predicted"/>
<name>A0AA37LME1_9PEZI</name>
<comment type="caution">
    <text evidence="2">The sequence shown here is derived from an EMBL/GenBank/DDBJ whole genome shotgun (WGS) entry which is preliminary data.</text>
</comment>
<evidence type="ECO:0000313" key="3">
    <source>
        <dbReference type="Proteomes" id="UP001055172"/>
    </source>
</evidence>
<evidence type="ECO:0000256" key="1">
    <source>
        <dbReference type="SAM" id="MobiDB-lite"/>
    </source>
</evidence>
<dbReference type="AlphaFoldDB" id="A0AA37LME1"/>
<dbReference type="EMBL" id="BPPX01000002">
    <property type="protein sequence ID" value="GJC77994.1"/>
    <property type="molecule type" value="Genomic_DNA"/>
</dbReference>
<dbReference type="Proteomes" id="UP001055172">
    <property type="component" value="Unassembled WGS sequence"/>
</dbReference>
<evidence type="ECO:0000313" key="2">
    <source>
        <dbReference type="EMBL" id="GJC77994.1"/>
    </source>
</evidence>
<reference evidence="2 3" key="1">
    <citation type="submission" date="2021-07" db="EMBL/GenBank/DDBJ databases">
        <title>Genome data of Colletotrichum spaethianum.</title>
        <authorList>
            <person name="Utami Y.D."/>
            <person name="Hiruma K."/>
        </authorList>
    </citation>
    <scope>NUCLEOTIDE SEQUENCE [LARGE SCALE GENOMIC DNA]</scope>
    <source>
        <strain evidence="2 3">MAFF 242679</strain>
    </source>
</reference>
<accession>A0AA37LME1</accession>
<feature type="region of interest" description="Disordered" evidence="1">
    <location>
        <begin position="18"/>
        <end position="62"/>
    </location>
</feature>
<keyword evidence="3" id="KW-1185">Reference proteome</keyword>
<gene>
    <name evidence="2" type="ORF">ColLi_00832</name>
</gene>
<organism evidence="2 3">
    <name type="scientific">Colletotrichum liriopes</name>
    <dbReference type="NCBI Taxonomy" id="708192"/>
    <lineage>
        <taxon>Eukaryota</taxon>
        <taxon>Fungi</taxon>
        <taxon>Dikarya</taxon>
        <taxon>Ascomycota</taxon>
        <taxon>Pezizomycotina</taxon>
        <taxon>Sordariomycetes</taxon>
        <taxon>Hypocreomycetidae</taxon>
        <taxon>Glomerellales</taxon>
        <taxon>Glomerellaceae</taxon>
        <taxon>Colletotrichum</taxon>
        <taxon>Colletotrichum spaethianum species complex</taxon>
    </lineage>
</organism>
<protein>
    <submittedName>
        <fullName evidence="2">Uncharacterized protein</fullName>
    </submittedName>
</protein>
<feature type="compositionally biased region" description="Pro residues" evidence="1">
    <location>
        <begin position="34"/>
        <end position="45"/>
    </location>
</feature>
<feature type="region of interest" description="Disordered" evidence="1">
    <location>
        <begin position="95"/>
        <end position="119"/>
    </location>
</feature>